<evidence type="ECO:0000256" key="5">
    <source>
        <dbReference type="ARBA" id="ARBA00022989"/>
    </source>
</evidence>
<protein>
    <submittedName>
        <fullName evidence="9">TIGR03013 family PEP-CTERM/XrtA system glycosyltransferase</fullName>
    </submittedName>
</protein>
<dbReference type="InterPro" id="IPR017475">
    <property type="entry name" value="EPS_sugar_tfrase"/>
</dbReference>
<reference evidence="10" key="1">
    <citation type="journal article" date="2022" name="ISME J.">
        <title>Genetic and phylogenetic analysis of dissimilatory iodate-reducing bacteria identifies potential niches across the world's oceans.</title>
        <authorList>
            <person name="Reyes-Umana V."/>
            <person name="Henning Z."/>
            <person name="Lee K."/>
            <person name="Barnum T.P."/>
            <person name="Coates J.D."/>
        </authorList>
    </citation>
    <scope>NUCLEOTIDE SEQUENCE [LARGE SCALE GENOMIC DNA]</scope>
    <source>
        <strain evidence="10">IR12</strain>
    </source>
</reference>
<evidence type="ECO:0000259" key="8">
    <source>
        <dbReference type="Pfam" id="PF02397"/>
    </source>
</evidence>
<keyword evidence="10" id="KW-1185">Reference proteome</keyword>
<comment type="similarity">
    <text evidence="2">Belongs to the bacterial sugar transferase family.</text>
</comment>
<feature type="transmembrane region" description="Helical" evidence="7">
    <location>
        <begin position="12"/>
        <end position="34"/>
    </location>
</feature>
<evidence type="ECO:0000256" key="7">
    <source>
        <dbReference type="SAM" id="Phobius"/>
    </source>
</evidence>
<evidence type="ECO:0000313" key="10">
    <source>
        <dbReference type="Proteomes" id="UP000694660"/>
    </source>
</evidence>
<feature type="transmembrane region" description="Helical" evidence="7">
    <location>
        <begin position="46"/>
        <end position="67"/>
    </location>
</feature>
<dbReference type="NCBIfam" id="TIGR03013">
    <property type="entry name" value="EpsB_2"/>
    <property type="match status" value="1"/>
</dbReference>
<dbReference type="NCBIfam" id="TIGR03025">
    <property type="entry name" value="EPS_sugtrans"/>
    <property type="match status" value="1"/>
</dbReference>
<evidence type="ECO:0000313" key="9">
    <source>
        <dbReference type="EMBL" id="MBT0962253.1"/>
    </source>
</evidence>
<dbReference type="Gene3D" id="3.40.50.720">
    <property type="entry name" value="NAD(P)-binding Rossmann-like Domain"/>
    <property type="match status" value="1"/>
</dbReference>
<accession>A0A944DG80</accession>
<keyword evidence="6 7" id="KW-0472">Membrane</keyword>
<dbReference type="Pfam" id="PF02397">
    <property type="entry name" value="Bac_transf"/>
    <property type="match status" value="1"/>
</dbReference>
<dbReference type="Proteomes" id="UP000694660">
    <property type="component" value="Unassembled WGS sequence"/>
</dbReference>
<name>A0A944DG80_DENI1</name>
<keyword evidence="3" id="KW-0808">Transferase</keyword>
<keyword evidence="5 7" id="KW-1133">Transmembrane helix</keyword>
<evidence type="ECO:0000256" key="4">
    <source>
        <dbReference type="ARBA" id="ARBA00022692"/>
    </source>
</evidence>
<dbReference type="EMBL" id="JAEKFT010000015">
    <property type="protein sequence ID" value="MBT0962253.1"/>
    <property type="molecule type" value="Genomic_DNA"/>
</dbReference>
<dbReference type="GO" id="GO:0016780">
    <property type="term" value="F:phosphotransferase activity, for other substituted phosphate groups"/>
    <property type="evidence" value="ECO:0007669"/>
    <property type="project" value="TreeGrafter"/>
</dbReference>
<sequence length="461" mass="51620">MLKVFSHYFPATTLYQIIFDVVVLFAGVVVAIVLQPNVGLEHWRLIVPSALFFAIAMIVLNTITGFYRPVAGRQLRDVIARVLVGVVVSIPVAYGVFLVLPWGEFASEAVEVSMILLMGLILMMRGLANRGRFGALMSRRVLVLGTGIEAESVERVLRDPASRGLQLVGFLPTSDEDAPAVASDQIVRNRGAVVDVVDELGVNEVIVAVRERRGGVLPLRELLDCKMRGVKVYDLSTFYERVRGQVRIDTLKASWLIFGDGFRQGFWRSLVKRCFDLGASLVLLLLALPVMLLTALAILIEDGGPVFYRQLRVGQNGRQFKVIKFRSMRTDAEKDGRPRWAQSNDDRVTRIGRIIRKLRIDELPQLFNVFMGEMSLVGPRPERPFFVDQLTGEIPFYAVRHCVKPGVTGWAQVRYQYGASVDDAVQKLQYDLYYVKNHTLLLDILVLAETVRVVLTGEGAQ</sequence>
<feature type="transmembrane region" description="Helical" evidence="7">
    <location>
        <begin position="79"/>
        <end position="103"/>
    </location>
</feature>
<dbReference type="PANTHER" id="PTHR30576:SF0">
    <property type="entry name" value="UNDECAPRENYL-PHOSPHATE N-ACETYLGALACTOSAMINYL 1-PHOSPHATE TRANSFERASE-RELATED"/>
    <property type="match status" value="1"/>
</dbReference>
<dbReference type="GO" id="GO:0016020">
    <property type="term" value="C:membrane"/>
    <property type="evidence" value="ECO:0007669"/>
    <property type="project" value="UniProtKB-SubCell"/>
</dbReference>
<evidence type="ECO:0000256" key="2">
    <source>
        <dbReference type="ARBA" id="ARBA00006464"/>
    </source>
</evidence>
<evidence type="ECO:0000256" key="1">
    <source>
        <dbReference type="ARBA" id="ARBA00004141"/>
    </source>
</evidence>
<dbReference type="PANTHER" id="PTHR30576">
    <property type="entry name" value="COLANIC BIOSYNTHESIS UDP-GLUCOSE LIPID CARRIER TRANSFERASE"/>
    <property type="match status" value="1"/>
</dbReference>
<comment type="subcellular location">
    <subcellularLocation>
        <location evidence="1">Membrane</location>
        <topology evidence="1">Multi-pass membrane protein</topology>
    </subcellularLocation>
</comment>
<gene>
    <name evidence="9" type="ORF">I8J34_13825</name>
</gene>
<evidence type="ECO:0000256" key="3">
    <source>
        <dbReference type="ARBA" id="ARBA00022679"/>
    </source>
</evidence>
<feature type="domain" description="Bacterial sugar transferase" evidence="8">
    <location>
        <begin position="272"/>
        <end position="455"/>
    </location>
</feature>
<feature type="transmembrane region" description="Helical" evidence="7">
    <location>
        <begin position="277"/>
        <end position="300"/>
    </location>
</feature>
<keyword evidence="4 7" id="KW-0812">Transmembrane</keyword>
<dbReference type="RefSeq" id="WP_214362201.1">
    <property type="nucleotide sequence ID" value="NZ_JAEKFT010000015.1"/>
</dbReference>
<comment type="caution">
    <text evidence="9">The sequence shown here is derived from an EMBL/GenBank/DDBJ whole genome shotgun (WGS) entry which is preliminary data.</text>
</comment>
<dbReference type="AlphaFoldDB" id="A0A944DG80"/>
<dbReference type="InterPro" id="IPR017464">
    <property type="entry name" value="Sugar_tfrase_EpsB_2"/>
</dbReference>
<dbReference type="InterPro" id="IPR003362">
    <property type="entry name" value="Bact_transf"/>
</dbReference>
<evidence type="ECO:0000256" key="6">
    <source>
        <dbReference type="ARBA" id="ARBA00023136"/>
    </source>
</evidence>
<organism evidence="9 10">
    <name type="scientific">Denitromonas iodatirespirans</name>
    <dbReference type="NCBI Taxonomy" id="2795389"/>
    <lineage>
        <taxon>Bacteria</taxon>
        <taxon>Pseudomonadati</taxon>
        <taxon>Pseudomonadota</taxon>
        <taxon>Betaproteobacteria</taxon>
        <taxon>Rhodocyclales</taxon>
        <taxon>Zoogloeaceae</taxon>
        <taxon>Denitromonas</taxon>
    </lineage>
</organism>
<feature type="transmembrane region" description="Helical" evidence="7">
    <location>
        <begin position="109"/>
        <end position="128"/>
    </location>
</feature>
<proteinExistence type="inferred from homology"/>